<dbReference type="AlphaFoldDB" id="A0A1Y2GJM8"/>
<dbReference type="EMBL" id="MCFF01000024">
    <property type="protein sequence ID" value="ORZ12941.1"/>
    <property type="molecule type" value="Genomic_DNA"/>
</dbReference>
<dbReference type="InParanoid" id="A0A1Y2GJM8"/>
<dbReference type="Proteomes" id="UP000193648">
    <property type="component" value="Unassembled WGS sequence"/>
</dbReference>
<comment type="caution">
    <text evidence="1">The sequence shown here is derived from an EMBL/GenBank/DDBJ whole genome shotgun (WGS) entry which is preliminary data.</text>
</comment>
<name>A0A1Y2GJM8_9FUNG</name>
<sequence length="180" mass="20285">MQRPFSSTVCSRISVTLSITVANSQELGSECKLYKVGAADEKITEMGHCRGVTEINSDQVKASKVWCHCKSRNVDTGEKVLKISEFHRLDTCVANELNKWIEPATAIDKADIRTREVAQNTNKCKIFEGPSYIRRLSERFIWVAKSVSSSDVRLVVSLLSFSVLMIPEFSYDNTFLRKKG</sequence>
<evidence type="ECO:0000313" key="2">
    <source>
        <dbReference type="Proteomes" id="UP000193648"/>
    </source>
</evidence>
<dbReference type="RefSeq" id="XP_021880290.1">
    <property type="nucleotide sequence ID" value="XM_022026619.1"/>
</dbReference>
<reference evidence="1 2" key="1">
    <citation type="submission" date="2016-07" db="EMBL/GenBank/DDBJ databases">
        <title>Pervasive Adenine N6-methylation of Active Genes in Fungi.</title>
        <authorList>
            <consortium name="DOE Joint Genome Institute"/>
            <person name="Mondo S.J."/>
            <person name="Dannebaum R.O."/>
            <person name="Kuo R.C."/>
            <person name="Labutti K."/>
            <person name="Haridas S."/>
            <person name="Kuo A."/>
            <person name="Salamov A."/>
            <person name="Ahrendt S.R."/>
            <person name="Lipzen A."/>
            <person name="Sullivan W."/>
            <person name="Andreopoulos W.B."/>
            <person name="Clum A."/>
            <person name="Lindquist E."/>
            <person name="Daum C."/>
            <person name="Ramamoorthy G.K."/>
            <person name="Gryganskyi A."/>
            <person name="Culley D."/>
            <person name="Magnuson J.K."/>
            <person name="James T.Y."/>
            <person name="O'Malley M.A."/>
            <person name="Stajich J.E."/>
            <person name="Spatafora J.W."/>
            <person name="Visel A."/>
            <person name="Grigoriev I.V."/>
        </authorList>
    </citation>
    <scope>NUCLEOTIDE SEQUENCE [LARGE SCALE GENOMIC DNA]</scope>
    <source>
        <strain evidence="1 2">NRRL 3116</strain>
    </source>
</reference>
<accession>A0A1Y2GJM8</accession>
<dbReference type="GeneID" id="33568462"/>
<evidence type="ECO:0000313" key="1">
    <source>
        <dbReference type="EMBL" id="ORZ12941.1"/>
    </source>
</evidence>
<proteinExistence type="predicted"/>
<protein>
    <submittedName>
        <fullName evidence="1">Uncharacterized protein</fullName>
    </submittedName>
</protein>
<organism evidence="1 2">
    <name type="scientific">Lobosporangium transversale</name>
    <dbReference type="NCBI Taxonomy" id="64571"/>
    <lineage>
        <taxon>Eukaryota</taxon>
        <taxon>Fungi</taxon>
        <taxon>Fungi incertae sedis</taxon>
        <taxon>Mucoromycota</taxon>
        <taxon>Mortierellomycotina</taxon>
        <taxon>Mortierellomycetes</taxon>
        <taxon>Mortierellales</taxon>
        <taxon>Mortierellaceae</taxon>
        <taxon>Lobosporangium</taxon>
    </lineage>
</organism>
<keyword evidence="2" id="KW-1185">Reference proteome</keyword>
<gene>
    <name evidence="1" type="ORF">BCR41DRAFT_371634</name>
</gene>